<evidence type="ECO:0000259" key="14">
    <source>
        <dbReference type="Pfam" id="PF17766"/>
    </source>
</evidence>
<feature type="domain" description="Inhibitor I9" evidence="13">
    <location>
        <begin position="33"/>
        <end position="111"/>
    </location>
</feature>
<reference evidence="16" key="1">
    <citation type="journal article" date="2012" name="Nature">
        <title>A physical, genetic and functional sequence assembly of the barley genome.</title>
        <authorList>
            <consortium name="The International Barley Genome Sequencing Consortium"/>
            <person name="Mayer K.F."/>
            <person name="Waugh R."/>
            <person name="Brown J.W."/>
            <person name="Schulman A."/>
            <person name="Langridge P."/>
            <person name="Platzer M."/>
            <person name="Fincher G.B."/>
            <person name="Muehlbauer G.J."/>
            <person name="Sato K."/>
            <person name="Close T.J."/>
            <person name="Wise R.P."/>
            <person name="Stein N."/>
        </authorList>
    </citation>
    <scope>NUCLEOTIDE SEQUENCE [LARGE SCALE GENOMIC DNA]</scope>
    <source>
        <strain evidence="16">cv. Morex</strain>
    </source>
</reference>
<evidence type="ECO:0000256" key="9">
    <source>
        <dbReference type="PROSITE-ProRule" id="PRU01240"/>
    </source>
</evidence>
<dbReference type="InterPro" id="IPR010259">
    <property type="entry name" value="S8pro/Inhibitor_I9"/>
</dbReference>
<dbReference type="CDD" id="cd04852">
    <property type="entry name" value="Peptidases_S8_3"/>
    <property type="match status" value="1"/>
</dbReference>
<feature type="active site" description="Charge relay system" evidence="8 9">
    <location>
        <position position="519"/>
    </location>
</feature>
<evidence type="ECO:0000256" key="10">
    <source>
        <dbReference type="RuleBase" id="RU003355"/>
    </source>
</evidence>
<dbReference type="GeneID" id="123418144"/>
<dbReference type="Pfam" id="PF05922">
    <property type="entry name" value="Inhibitor_I9"/>
    <property type="match status" value="1"/>
</dbReference>
<dbReference type="AlphaFoldDB" id="A0A8I6WTY7"/>
<feature type="active site" description="Charge relay system" evidence="8 9">
    <location>
        <position position="205"/>
    </location>
</feature>
<organism evidence="15 16">
    <name type="scientific">Hordeum vulgare subsp. vulgare</name>
    <name type="common">Domesticated barley</name>
    <dbReference type="NCBI Taxonomy" id="112509"/>
    <lineage>
        <taxon>Eukaryota</taxon>
        <taxon>Viridiplantae</taxon>
        <taxon>Streptophyta</taxon>
        <taxon>Embryophyta</taxon>
        <taxon>Tracheophyta</taxon>
        <taxon>Spermatophyta</taxon>
        <taxon>Magnoliopsida</taxon>
        <taxon>Liliopsida</taxon>
        <taxon>Poales</taxon>
        <taxon>Poaceae</taxon>
        <taxon>BOP clade</taxon>
        <taxon>Pooideae</taxon>
        <taxon>Triticodae</taxon>
        <taxon>Triticeae</taxon>
        <taxon>Hordeinae</taxon>
        <taxon>Hordeum</taxon>
    </lineage>
</organism>
<keyword evidence="16" id="KW-1185">Reference proteome</keyword>
<evidence type="ECO:0000256" key="11">
    <source>
        <dbReference type="SAM" id="SignalP"/>
    </source>
</evidence>
<protein>
    <recommendedName>
        <fullName evidence="17">Subtilisin-like protease</fullName>
    </recommendedName>
</protein>
<dbReference type="Pfam" id="PF17766">
    <property type="entry name" value="fn3_6"/>
    <property type="match status" value="1"/>
</dbReference>
<evidence type="ECO:0000313" key="15">
    <source>
        <dbReference type="EnsemblPlants" id="HORVU.MOREX.r3.1HG0083470.1.CDS1"/>
    </source>
</evidence>
<comment type="subcellular location">
    <subcellularLocation>
        <location evidence="1">Secreted</location>
    </subcellularLocation>
</comment>
<evidence type="ECO:0000256" key="4">
    <source>
        <dbReference type="ARBA" id="ARBA00022729"/>
    </source>
</evidence>
<keyword evidence="4 11" id="KW-0732">Signal</keyword>
<dbReference type="InterPro" id="IPR037045">
    <property type="entry name" value="S8pro/Inhibitor_I9_sf"/>
</dbReference>
<keyword evidence="5 9" id="KW-0378">Hydrolase</keyword>
<evidence type="ECO:0000259" key="12">
    <source>
        <dbReference type="Pfam" id="PF00082"/>
    </source>
</evidence>
<dbReference type="InterPro" id="IPR036852">
    <property type="entry name" value="Peptidase_S8/S53_dom_sf"/>
</dbReference>
<dbReference type="GO" id="GO:0006508">
    <property type="term" value="P:proteolysis"/>
    <property type="evidence" value="ECO:0007669"/>
    <property type="project" value="UniProtKB-KW"/>
</dbReference>
<dbReference type="SMR" id="A0A8I6WTY7"/>
<dbReference type="CDD" id="cd02120">
    <property type="entry name" value="PA_subtilisin_like"/>
    <property type="match status" value="1"/>
</dbReference>
<proteinExistence type="inferred from homology"/>
<evidence type="ECO:0000256" key="2">
    <source>
        <dbReference type="ARBA" id="ARBA00011073"/>
    </source>
</evidence>
<evidence type="ECO:0000313" key="16">
    <source>
        <dbReference type="Proteomes" id="UP000011116"/>
    </source>
</evidence>
<dbReference type="Gene3D" id="3.40.50.200">
    <property type="entry name" value="Peptidase S8/S53 domain"/>
    <property type="match status" value="1"/>
</dbReference>
<dbReference type="Gramene" id="HORVU.MOREX.r3.1HG0083470.1">
    <property type="protein sequence ID" value="HORVU.MOREX.r3.1HG0083470.1.CDS1"/>
    <property type="gene ID" value="HORVU.MOREX.r3.1HG0083470"/>
</dbReference>
<dbReference type="Gene3D" id="3.50.30.30">
    <property type="match status" value="1"/>
</dbReference>
<dbReference type="Gene3D" id="2.60.40.2310">
    <property type="match status" value="1"/>
</dbReference>
<dbReference type="InterPro" id="IPR015500">
    <property type="entry name" value="Peptidase_S8_subtilisin-rel"/>
</dbReference>
<dbReference type="Pfam" id="PF00082">
    <property type="entry name" value="Peptidase_S8"/>
    <property type="match status" value="1"/>
</dbReference>
<dbReference type="Proteomes" id="UP000011116">
    <property type="component" value="Chromosome 1H"/>
</dbReference>
<dbReference type="EnsemblPlants" id="HORVU.MOREX.r3.1HG0083470.1">
    <property type="protein sequence ID" value="HORVU.MOREX.r3.1HG0083470.1.CDS1"/>
    <property type="gene ID" value="HORVU.MOREX.r3.1HG0083470"/>
</dbReference>
<feature type="chain" id="PRO_5035202532" description="Subtilisin-like protease" evidence="11">
    <location>
        <begin position="20"/>
        <end position="742"/>
    </location>
</feature>
<gene>
    <name evidence="15" type="primary">LOC123418144</name>
</gene>
<dbReference type="InterPro" id="IPR022398">
    <property type="entry name" value="Peptidase_S8_His-AS"/>
</dbReference>
<reference evidence="15" key="3">
    <citation type="submission" date="2022-01" db="UniProtKB">
        <authorList>
            <consortium name="EnsemblPlants"/>
        </authorList>
    </citation>
    <scope>IDENTIFICATION</scope>
    <source>
        <strain evidence="15">subsp. vulgare</strain>
    </source>
</reference>
<dbReference type="GO" id="GO:0004252">
    <property type="term" value="F:serine-type endopeptidase activity"/>
    <property type="evidence" value="ECO:0000318"/>
    <property type="project" value="GO_Central"/>
</dbReference>
<dbReference type="InterPro" id="IPR000209">
    <property type="entry name" value="Peptidase_S8/S53_dom"/>
</dbReference>
<dbReference type="Gramene" id="HORVU.MOREX.r2.1HG0068560.1">
    <property type="protein sequence ID" value="HORVU.MOREX.r2.1HG0068560.1.CDS.1"/>
    <property type="gene ID" value="HORVU.MOREX.r2.1HG0068560"/>
</dbReference>
<keyword evidence="6 9" id="KW-0720">Serine protease</keyword>
<dbReference type="PROSITE" id="PS51892">
    <property type="entry name" value="SUBTILASE"/>
    <property type="match status" value="1"/>
</dbReference>
<dbReference type="PROSITE" id="PS00138">
    <property type="entry name" value="SUBTILASE_SER"/>
    <property type="match status" value="1"/>
</dbReference>
<dbReference type="OrthoDB" id="206201at2759"/>
<dbReference type="PANTHER" id="PTHR10795">
    <property type="entry name" value="PROPROTEIN CONVERTASE SUBTILISIN/KEXIN"/>
    <property type="match status" value="1"/>
</dbReference>
<dbReference type="InterPro" id="IPR041469">
    <property type="entry name" value="Subtilisin-like_FN3"/>
</dbReference>
<dbReference type="RefSeq" id="XP_044962882.1">
    <property type="nucleotide sequence ID" value="XM_045106947.1"/>
</dbReference>
<evidence type="ECO:0000256" key="7">
    <source>
        <dbReference type="ARBA" id="ARBA00023180"/>
    </source>
</evidence>
<name>A0A8I6WTY7_HORVV</name>
<dbReference type="PROSITE" id="PS00136">
    <property type="entry name" value="SUBTILASE_ASP"/>
    <property type="match status" value="1"/>
</dbReference>
<dbReference type="InterPro" id="IPR023827">
    <property type="entry name" value="Peptidase_S8_Asp-AS"/>
</dbReference>
<dbReference type="PROSITE" id="PS00137">
    <property type="entry name" value="SUBTILASE_HIS"/>
    <property type="match status" value="1"/>
</dbReference>
<feature type="domain" description="Subtilisin-like protease fibronectin type-III" evidence="14">
    <location>
        <begin position="639"/>
        <end position="737"/>
    </location>
</feature>
<evidence type="ECO:0000259" key="13">
    <source>
        <dbReference type="Pfam" id="PF05922"/>
    </source>
</evidence>
<feature type="signal peptide" evidence="11">
    <location>
        <begin position="1"/>
        <end position="19"/>
    </location>
</feature>
<dbReference type="FunFam" id="3.40.50.200:FF:000006">
    <property type="entry name" value="Subtilisin-like protease SBT1.5"/>
    <property type="match status" value="1"/>
</dbReference>
<comment type="similarity">
    <text evidence="2 9 10">Belongs to the peptidase S8 family.</text>
</comment>
<evidence type="ECO:0000256" key="3">
    <source>
        <dbReference type="ARBA" id="ARBA00022670"/>
    </source>
</evidence>
<evidence type="ECO:0000256" key="1">
    <source>
        <dbReference type="ARBA" id="ARBA00004613"/>
    </source>
</evidence>
<dbReference type="InterPro" id="IPR023828">
    <property type="entry name" value="Peptidase_S8_Ser-AS"/>
</dbReference>
<keyword evidence="7" id="KW-0325">Glycoprotein</keyword>
<evidence type="ECO:0000256" key="6">
    <source>
        <dbReference type="ARBA" id="ARBA00022825"/>
    </source>
</evidence>
<dbReference type="Gene3D" id="3.30.70.80">
    <property type="entry name" value="Peptidase S8 propeptide/proteinase inhibitor I9"/>
    <property type="match status" value="1"/>
</dbReference>
<accession>A0A8I6WTY7</accession>
<feature type="active site" description="Charge relay system" evidence="8 9">
    <location>
        <position position="143"/>
    </location>
</feature>
<feature type="domain" description="Peptidase S8/S53" evidence="12">
    <location>
        <begin position="134"/>
        <end position="556"/>
    </location>
</feature>
<dbReference type="InterPro" id="IPR045051">
    <property type="entry name" value="SBT"/>
</dbReference>
<evidence type="ECO:0000256" key="8">
    <source>
        <dbReference type="PIRSR" id="PIRSR615500-1"/>
    </source>
</evidence>
<evidence type="ECO:0000256" key="5">
    <source>
        <dbReference type="ARBA" id="ARBA00022801"/>
    </source>
</evidence>
<keyword evidence="3 9" id="KW-0645">Protease</keyword>
<evidence type="ECO:0008006" key="17">
    <source>
        <dbReference type="Google" id="ProtNLM"/>
    </source>
</evidence>
<dbReference type="InterPro" id="IPR034197">
    <property type="entry name" value="Peptidases_S8_3"/>
</dbReference>
<dbReference type="GO" id="GO:0005576">
    <property type="term" value="C:extracellular region"/>
    <property type="evidence" value="ECO:0000318"/>
    <property type="project" value="GO_Central"/>
</dbReference>
<dbReference type="OMA" id="YPVASFR"/>
<sequence>MALPSILIVLVCLFHPVHSSAFPNHHHAPSHSTYIVLVDRISKPTLFVTVDQWYTSLVANTKSPPSTASIVHTYSTVLQGFAVGLTDAEARHMSELAGVSGVFKERVYRTHTTRTSTFLGLDPLHGAWPESDFGDGVIIGFVDTGVWPEHRSFDDAGLAPVRSSWKGGCVESNDFNASVCNNKLVGAKAFIAVDGDITARDTYGHGTHVSSTAAGSAVRGANYKSFARGNAMGMAPKARIAMYKACDFMCSDSAIVAAVDAAVTDGVDILSMSLGDSDAPPPFYEDVVALATFGAERHGVFVVVSAGNSGPEPSTVRNLAPWMTTVGATTTDRVFPAKLRLGSGVVLTGQSLYDLPVKAEGESFKLVNSTCTSDSLIPDLIMGRLVVCLSLDGISGDALRGGAAGLVTIDPKSRAWDSANAAHYTFPALFLGRAARDVLINYLSSTAYPVGRLIFECATVIGKNRAPKVVGFSSRGPSSAAVELLKPDVVAPGLNVLAAWTGDRSGEKAHDFNIISGTSMACPHVAGVAALLKKKHPDWTPAMIRSALMTTAKTVDNTGAPIVDDGADDASAATPLVAGAGMVLPQSAMHPGLVYDAGTQEYVDFLCTLNYTAEQMRRFVPERTTNCTSTLHLHGGVSNLNYPSLVVLFGSRTRIRTLTRTVTKVSEQPSETYKVSVTAPEGVKVTVTPETLVFKQQRGKMSYRVDCLSDVLKPAGAWEFGSIAWKSVHHKVTSPIAFTWGN</sequence>
<dbReference type="PRINTS" id="PR00723">
    <property type="entry name" value="SUBTILISIN"/>
</dbReference>
<reference evidence="15" key="2">
    <citation type="submission" date="2020-10" db="EMBL/GenBank/DDBJ databases">
        <authorList>
            <person name="Scholz U."/>
            <person name="Mascher M."/>
            <person name="Fiebig A."/>
        </authorList>
    </citation>
    <scope>NUCLEOTIDE SEQUENCE [LARGE SCALE GENOMIC DNA]</scope>
    <source>
        <strain evidence="15">cv. Morex</strain>
    </source>
</reference>
<dbReference type="KEGG" id="hvg:123418144"/>
<dbReference type="SUPFAM" id="SSF52743">
    <property type="entry name" value="Subtilisin-like"/>
    <property type="match status" value="1"/>
</dbReference>